<keyword evidence="2" id="KW-1185">Reference proteome</keyword>
<accession>A0A5J4LBF8</accession>
<proteinExistence type="predicted"/>
<gene>
    <name evidence="1" type="ORF">San01_24410</name>
</gene>
<protein>
    <submittedName>
        <fullName evidence="1">Uncharacterized protein</fullName>
    </submittedName>
</protein>
<name>A0A5J4LBF8_9ACTN</name>
<reference evidence="1 2" key="1">
    <citation type="submission" date="2019-10" db="EMBL/GenBank/DDBJ databases">
        <title>Whole genome shotgun sequence of Streptomyces angustmyceticus NBRC 3934.</title>
        <authorList>
            <person name="Hosoyama A."/>
            <person name="Ichikawa N."/>
            <person name="Kimura A."/>
            <person name="Kitahashi Y."/>
            <person name="Komaki H."/>
            <person name="Uohara A."/>
        </authorList>
    </citation>
    <scope>NUCLEOTIDE SEQUENCE [LARGE SCALE GENOMIC DNA]</scope>
    <source>
        <strain evidence="1 2">NBRC 3934</strain>
    </source>
</reference>
<dbReference type="AlphaFoldDB" id="A0A5J4LBF8"/>
<comment type="caution">
    <text evidence="1">The sequence shown here is derived from an EMBL/GenBank/DDBJ whole genome shotgun (WGS) entry which is preliminary data.</text>
</comment>
<evidence type="ECO:0000313" key="1">
    <source>
        <dbReference type="EMBL" id="GES29954.1"/>
    </source>
</evidence>
<dbReference type="Proteomes" id="UP000325598">
    <property type="component" value="Unassembled WGS sequence"/>
</dbReference>
<sequence>MIAPEEALLARAMPVNAPPPVRTAATASTRAADALTAVARDLRCGAPGGAVPESARRSFVR</sequence>
<dbReference type="EMBL" id="BLAG01000007">
    <property type="protein sequence ID" value="GES29954.1"/>
    <property type="molecule type" value="Genomic_DNA"/>
</dbReference>
<evidence type="ECO:0000313" key="2">
    <source>
        <dbReference type="Proteomes" id="UP000325598"/>
    </source>
</evidence>
<organism evidence="1 2">
    <name type="scientific">Streptomyces angustmyceticus</name>
    <dbReference type="NCBI Taxonomy" id="285578"/>
    <lineage>
        <taxon>Bacteria</taxon>
        <taxon>Bacillati</taxon>
        <taxon>Actinomycetota</taxon>
        <taxon>Actinomycetes</taxon>
        <taxon>Kitasatosporales</taxon>
        <taxon>Streptomycetaceae</taxon>
        <taxon>Streptomyces</taxon>
    </lineage>
</organism>